<keyword evidence="2" id="KW-1185">Reference proteome</keyword>
<name>A0A4P7CPX3_9BURK</name>
<dbReference type="RefSeq" id="WP_134747405.1">
    <property type="nucleotide sequence ID" value="NZ_CP038148.1"/>
</dbReference>
<dbReference type="AlphaFoldDB" id="A0A4P7CPX3"/>
<accession>A0A4P7CPX3</accession>
<evidence type="ECO:0000313" key="2">
    <source>
        <dbReference type="Proteomes" id="UP000295727"/>
    </source>
</evidence>
<evidence type="ECO:0000313" key="1">
    <source>
        <dbReference type="EMBL" id="QBQ96294.1"/>
    </source>
</evidence>
<protein>
    <submittedName>
        <fullName evidence="1">Uncharacterized protein</fullName>
    </submittedName>
</protein>
<sequence length="93" mass="9641">MAATPISWNAPSTANAQLSPLFDSAGGVSNCLVQLTDAPGANGAPHAQCIGVLNIGRYVPARYSVDSQGADCWMTPEPGPRRIFGVTGWVLAQ</sequence>
<organism evidence="1 2">
    <name type="scientific">Paraburkholderia pallida</name>
    <dbReference type="NCBI Taxonomy" id="2547399"/>
    <lineage>
        <taxon>Bacteria</taxon>
        <taxon>Pseudomonadati</taxon>
        <taxon>Pseudomonadota</taxon>
        <taxon>Betaproteobacteria</taxon>
        <taxon>Burkholderiales</taxon>
        <taxon>Burkholderiaceae</taxon>
        <taxon>Paraburkholderia</taxon>
    </lineage>
</organism>
<reference evidence="1 2" key="1">
    <citation type="submission" date="2019-03" db="EMBL/GenBank/DDBJ databases">
        <title>Paraburkholderia sp. 7MH5, isolated from subtropical forest soil.</title>
        <authorList>
            <person name="Gao Z.-H."/>
            <person name="Qiu L.-H."/>
        </authorList>
    </citation>
    <scope>NUCLEOTIDE SEQUENCE [LARGE SCALE GENOMIC DNA]</scope>
    <source>
        <strain evidence="1 2">7MH5</strain>
    </source>
</reference>
<dbReference type="KEGG" id="ppai:E1956_03310"/>
<dbReference type="Proteomes" id="UP000295727">
    <property type="component" value="Chromosome 1"/>
</dbReference>
<dbReference type="EMBL" id="CP038148">
    <property type="protein sequence ID" value="QBQ96294.1"/>
    <property type="molecule type" value="Genomic_DNA"/>
</dbReference>
<gene>
    <name evidence="1" type="ORF">E1956_03310</name>
</gene>
<proteinExistence type="predicted"/>